<protein>
    <recommendedName>
        <fullName evidence="19">Versican core protein</fullName>
    </recommendedName>
</protein>
<evidence type="ECO:0000256" key="4">
    <source>
        <dbReference type="ARBA" id="ARBA00022536"/>
    </source>
</evidence>
<dbReference type="PRINTS" id="PR01265">
    <property type="entry name" value="LINKMODULE"/>
</dbReference>
<dbReference type="PANTHER" id="PTHR22804:SF6">
    <property type="entry name" value="VERSICAN CORE PROTEIN"/>
    <property type="match status" value="1"/>
</dbReference>
<evidence type="ECO:0000256" key="2">
    <source>
        <dbReference type="ARBA" id="ARBA00022525"/>
    </source>
</evidence>
<dbReference type="CDD" id="cd03517">
    <property type="entry name" value="Link_domain_CSPGs_modules_1_3"/>
    <property type="match status" value="1"/>
</dbReference>
<keyword evidence="7" id="KW-0106">Calcium</keyword>
<dbReference type="GO" id="GO:0005615">
    <property type="term" value="C:extracellular space"/>
    <property type="evidence" value="ECO:0007669"/>
    <property type="project" value="TreeGrafter"/>
</dbReference>
<evidence type="ECO:0000256" key="13">
    <source>
        <dbReference type="SAM" id="MobiDB-lite"/>
    </source>
</evidence>
<feature type="domain" description="Ig-like" evidence="15">
    <location>
        <begin position="7"/>
        <end position="156"/>
    </location>
</feature>
<comment type="subcellular location">
    <subcellularLocation>
        <location evidence="1">Secreted</location>
        <location evidence="1">Extracellular space</location>
        <location evidence="1">Extracellular matrix</location>
    </subcellularLocation>
</comment>
<dbReference type="InterPro" id="IPR013783">
    <property type="entry name" value="Ig-like_fold"/>
</dbReference>
<evidence type="ECO:0008006" key="19">
    <source>
        <dbReference type="Google" id="ProtNLM"/>
    </source>
</evidence>
<dbReference type="InterPro" id="IPR000538">
    <property type="entry name" value="Link_dom"/>
</dbReference>
<dbReference type="GO" id="GO:0045202">
    <property type="term" value="C:synapse"/>
    <property type="evidence" value="ECO:0007669"/>
    <property type="project" value="TreeGrafter"/>
</dbReference>
<dbReference type="EMBL" id="SWLE01000017">
    <property type="protein sequence ID" value="TNM89478.1"/>
    <property type="molecule type" value="Genomic_DNA"/>
</dbReference>
<keyword evidence="10" id="KW-0325">Glycoprotein</keyword>
<dbReference type="InterPro" id="IPR007110">
    <property type="entry name" value="Ig-like_dom"/>
</dbReference>
<evidence type="ECO:0000256" key="14">
    <source>
        <dbReference type="SAM" id="SignalP"/>
    </source>
</evidence>
<dbReference type="SUPFAM" id="SSF48726">
    <property type="entry name" value="Immunoglobulin"/>
    <property type="match status" value="1"/>
</dbReference>
<evidence type="ECO:0000259" key="15">
    <source>
        <dbReference type="PROSITE" id="PS50835"/>
    </source>
</evidence>
<dbReference type="InterPro" id="IPR016187">
    <property type="entry name" value="CTDL_fold"/>
</dbReference>
<dbReference type="FunFam" id="3.10.100.10:FF:000002">
    <property type="entry name" value="Hyaluronan proteoglycan link protein 1"/>
    <property type="match status" value="1"/>
</dbReference>
<keyword evidence="8" id="KW-0654">Proteoglycan</keyword>
<dbReference type="GO" id="GO:0007155">
    <property type="term" value="P:cell adhesion"/>
    <property type="evidence" value="ECO:0007669"/>
    <property type="project" value="InterPro"/>
</dbReference>
<evidence type="ECO:0000313" key="18">
    <source>
        <dbReference type="Proteomes" id="UP000516260"/>
    </source>
</evidence>
<feature type="domain" description="Link" evidence="16">
    <location>
        <begin position="158"/>
        <end position="253"/>
    </location>
</feature>
<accession>A0A4Z2BCV9</accession>
<feature type="disulfide bond" evidence="12">
    <location>
        <begin position="204"/>
        <end position="225"/>
    </location>
</feature>
<dbReference type="InterPro" id="IPR050691">
    <property type="entry name" value="Hyaluronan_bind_Proteoglycan"/>
</dbReference>
<dbReference type="GO" id="GO:0002052">
    <property type="term" value="P:positive regulation of neuroblast proliferation"/>
    <property type="evidence" value="ECO:0007669"/>
    <property type="project" value="TreeGrafter"/>
</dbReference>
<dbReference type="InterPro" id="IPR003599">
    <property type="entry name" value="Ig_sub"/>
</dbReference>
<feature type="compositionally biased region" description="Basic and acidic residues" evidence="13">
    <location>
        <begin position="566"/>
        <end position="575"/>
    </location>
</feature>
<feature type="region of interest" description="Disordered" evidence="13">
    <location>
        <begin position="556"/>
        <end position="586"/>
    </location>
</feature>
<dbReference type="GO" id="GO:0010001">
    <property type="term" value="P:glial cell differentiation"/>
    <property type="evidence" value="ECO:0007669"/>
    <property type="project" value="TreeGrafter"/>
</dbReference>
<dbReference type="SUPFAM" id="SSF56436">
    <property type="entry name" value="C-type lectin-like"/>
    <property type="match status" value="2"/>
</dbReference>
<keyword evidence="11" id="KW-0393">Immunoglobulin domain</keyword>
<evidence type="ECO:0000256" key="3">
    <source>
        <dbReference type="ARBA" id="ARBA00022530"/>
    </source>
</evidence>
<dbReference type="Pfam" id="PF00193">
    <property type="entry name" value="Xlink"/>
    <property type="match status" value="2"/>
</dbReference>
<dbReference type="GO" id="GO:0072534">
    <property type="term" value="C:perineuronal net"/>
    <property type="evidence" value="ECO:0007669"/>
    <property type="project" value="TreeGrafter"/>
</dbReference>
<evidence type="ECO:0000256" key="8">
    <source>
        <dbReference type="ARBA" id="ARBA00022974"/>
    </source>
</evidence>
<dbReference type="CDD" id="cd03520">
    <property type="entry name" value="Link_domain_CSPGs_modules_2_4"/>
    <property type="match status" value="1"/>
</dbReference>
<evidence type="ECO:0000256" key="7">
    <source>
        <dbReference type="ARBA" id="ARBA00022837"/>
    </source>
</evidence>
<gene>
    <name evidence="17" type="ORF">fugu_003712</name>
</gene>
<sequence length="586" mass="64541">MHLCFPPQMIPNIKHIWWLFWLCEAAAATDSSSLSIIRPVTGSLSGKVNLPCFFSAIPTSAPAISPNGTIHTREYLRIKWTKIERHVETTVLVAQNGVIKIGPSYRSRVSVPSHPEDVGDATLTMVKLRASDTGTYRCEVMYGIEDTRDTVDLDVSGVVFHYRTNASRYNLDYQGAVQTCQDIGATIATFEQLKAAYEDGFDQCDAGWLAEQIVGYPITRPRKGCYGNLQSKPGIRTYGKRKLTDTYDVYCYIDKLDGKVYYSPVRHKMTFEEASKECLKENAVLANPGQLHAAWRLGLDRCDYGWLSDGSARHPVAVPKMQCGGGLLGVRTMYRFKNQTGFPEPATMLGAYCFKGGKTVIKQTSIVDVSVVEVATTAMGSSSINPLVWDNAPSTLSTSDTETKESPEALDPTEATSMFSTSMAPPRPTQAGQKEELITTVAPTIKEDHDELLDFNSVLEPRPIEEQEDLSVIKINTIQPDIPMLDPSLITEPMFAEGKTEETILVPGITAATTSDLPDNPTETTEVNVEEVFSSSESMPTSVYDVGADEIETHFGVEALPPTQPLERDSLDDRQCPSGYDNSRSH</sequence>
<evidence type="ECO:0000256" key="1">
    <source>
        <dbReference type="ARBA" id="ARBA00004498"/>
    </source>
</evidence>
<dbReference type="InterPro" id="IPR016186">
    <property type="entry name" value="C-type_lectin-like/link_sf"/>
</dbReference>
<dbReference type="Pfam" id="PF07686">
    <property type="entry name" value="V-set"/>
    <property type="match status" value="1"/>
</dbReference>
<dbReference type="AlphaFoldDB" id="A0A4Z2BCV9"/>
<keyword evidence="2" id="KW-0964">Secreted</keyword>
<feature type="disulfide bond" evidence="12">
    <location>
        <begin position="302"/>
        <end position="323"/>
    </location>
</feature>
<keyword evidence="3" id="KW-0272">Extracellular matrix</keyword>
<dbReference type="Proteomes" id="UP000516260">
    <property type="component" value="Chromosome 4"/>
</dbReference>
<organism evidence="17 18">
    <name type="scientific">Takifugu bimaculatus</name>
    <dbReference type="NCBI Taxonomy" id="433685"/>
    <lineage>
        <taxon>Eukaryota</taxon>
        <taxon>Metazoa</taxon>
        <taxon>Chordata</taxon>
        <taxon>Craniata</taxon>
        <taxon>Vertebrata</taxon>
        <taxon>Euteleostomi</taxon>
        <taxon>Actinopterygii</taxon>
        <taxon>Neopterygii</taxon>
        <taxon>Teleostei</taxon>
        <taxon>Neoteleostei</taxon>
        <taxon>Acanthomorphata</taxon>
        <taxon>Eupercaria</taxon>
        <taxon>Tetraodontiformes</taxon>
        <taxon>Tetradontoidea</taxon>
        <taxon>Tetraodontidae</taxon>
        <taxon>Takifugu</taxon>
    </lineage>
</organism>
<dbReference type="Gene3D" id="2.60.40.10">
    <property type="entry name" value="Immunoglobulins"/>
    <property type="match status" value="1"/>
</dbReference>
<feature type="chain" id="PRO_5021421718" description="Versican core protein" evidence="14">
    <location>
        <begin position="29"/>
        <end position="586"/>
    </location>
</feature>
<dbReference type="PANTHER" id="PTHR22804">
    <property type="entry name" value="AGGRECAN/VERSICAN PROTEOGLYCAN"/>
    <property type="match status" value="1"/>
</dbReference>
<dbReference type="SMART" id="SM00445">
    <property type="entry name" value="LINK"/>
    <property type="match status" value="2"/>
</dbReference>
<keyword evidence="6" id="KW-0677">Repeat</keyword>
<evidence type="ECO:0000259" key="16">
    <source>
        <dbReference type="PROSITE" id="PS50963"/>
    </source>
</evidence>
<dbReference type="SMART" id="SM00409">
    <property type="entry name" value="IG"/>
    <property type="match status" value="1"/>
</dbReference>
<feature type="region of interest" description="Disordered" evidence="13">
    <location>
        <begin position="393"/>
        <end position="412"/>
    </location>
</feature>
<dbReference type="Gene3D" id="3.10.100.10">
    <property type="entry name" value="Mannose-Binding Protein A, subunit A"/>
    <property type="match status" value="2"/>
</dbReference>
<evidence type="ECO:0000256" key="9">
    <source>
        <dbReference type="ARBA" id="ARBA00023157"/>
    </source>
</evidence>
<keyword evidence="18" id="KW-1185">Reference proteome</keyword>
<evidence type="ECO:0000256" key="6">
    <source>
        <dbReference type="ARBA" id="ARBA00022737"/>
    </source>
</evidence>
<reference evidence="17 18" key="1">
    <citation type="submission" date="2019-04" db="EMBL/GenBank/DDBJ databases">
        <title>The sequence and de novo assembly of Takifugu bimaculatus genome using PacBio and Hi-C technologies.</title>
        <authorList>
            <person name="Xu P."/>
            <person name="Liu B."/>
            <person name="Zhou Z."/>
        </authorList>
    </citation>
    <scope>NUCLEOTIDE SEQUENCE [LARGE SCALE GENOMIC DNA]</scope>
    <source>
        <strain evidence="17">TB-2018</strain>
        <tissue evidence="17">Muscle</tissue>
    </source>
</reference>
<dbReference type="PROSITE" id="PS50835">
    <property type="entry name" value="IG_LIKE"/>
    <property type="match status" value="1"/>
</dbReference>
<dbReference type="PROSITE" id="PS50963">
    <property type="entry name" value="LINK_2"/>
    <property type="match status" value="2"/>
</dbReference>
<dbReference type="PROSITE" id="PS01241">
    <property type="entry name" value="LINK_1"/>
    <property type="match status" value="1"/>
</dbReference>
<feature type="signal peptide" evidence="14">
    <location>
        <begin position="1"/>
        <end position="28"/>
    </location>
</feature>
<proteinExistence type="predicted"/>
<keyword evidence="4" id="KW-0245">EGF-like domain</keyword>
<keyword evidence="5 14" id="KW-0732">Signal</keyword>
<keyword evidence="9 12" id="KW-1015">Disulfide bond</keyword>
<dbReference type="SMART" id="SM00406">
    <property type="entry name" value="IGv"/>
    <property type="match status" value="1"/>
</dbReference>
<dbReference type="GO" id="GO:0005540">
    <property type="term" value="F:hyaluronic acid binding"/>
    <property type="evidence" value="ECO:0007669"/>
    <property type="project" value="InterPro"/>
</dbReference>
<evidence type="ECO:0000256" key="10">
    <source>
        <dbReference type="ARBA" id="ARBA00023180"/>
    </source>
</evidence>
<name>A0A4Z2BCV9_9TELE</name>
<dbReference type="GO" id="GO:0007417">
    <property type="term" value="P:central nervous system development"/>
    <property type="evidence" value="ECO:0007669"/>
    <property type="project" value="TreeGrafter"/>
</dbReference>
<comment type="caution">
    <text evidence="12">Lacks conserved residue(s) required for the propagation of feature annotation.</text>
</comment>
<comment type="caution">
    <text evidence="17">The sequence shown here is derived from an EMBL/GenBank/DDBJ whole genome shotgun (WGS) entry which is preliminary data.</text>
</comment>
<dbReference type="GO" id="GO:0001501">
    <property type="term" value="P:skeletal system development"/>
    <property type="evidence" value="ECO:0007669"/>
    <property type="project" value="TreeGrafter"/>
</dbReference>
<evidence type="ECO:0000313" key="17">
    <source>
        <dbReference type="EMBL" id="TNM89478.1"/>
    </source>
</evidence>
<dbReference type="InterPro" id="IPR013106">
    <property type="entry name" value="Ig_V-set"/>
</dbReference>
<evidence type="ECO:0000256" key="12">
    <source>
        <dbReference type="PROSITE-ProRule" id="PRU00323"/>
    </source>
</evidence>
<evidence type="ECO:0000256" key="5">
    <source>
        <dbReference type="ARBA" id="ARBA00022729"/>
    </source>
</evidence>
<dbReference type="FunFam" id="3.10.100.10:FF:000011">
    <property type="entry name" value="Aggrecan core protein"/>
    <property type="match status" value="1"/>
</dbReference>
<evidence type="ECO:0000256" key="11">
    <source>
        <dbReference type="ARBA" id="ARBA00023319"/>
    </source>
</evidence>
<dbReference type="InterPro" id="IPR036179">
    <property type="entry name" value="Ig-like_dom_sf"/>
</dbReference>
<feature type="domain" description="Link" evidence="16">
    <location>
        <begin position="258"/>
        <end position="355"/>
    </location>
</feature>